<evidence type="ECO:0000256" key="2">
    <source>
        <dbReference type="ARBA" id="ARBA00009592"/>
    </source>
</evidence>
<keyword evidence="7" id="KW-0677">Repeat</keyword>
<sequence>MKGRFFLGKYLIWVILVLGQLHGYNGCVEKERKALLELEKYIISITIEEYSDYALPTWTYNTKSDCCRWEGVKCNRTSKRVTEIAFGTLSLKENSLLNLSLLYPFEDIRSLNLSRNDYYYNQFSGLFDDVEGYKTLRKLRKLESMDLSRNRFNNSIFPFLNSAISLKTLFLGDNNFYGGPLPAKELKDLTNLELLDLSGNRFNGSIPVQELSALSKLKSLDLSRNEFSELSKLQGKFVKCLSIAFIQNKRFCLHFAGYKSVRRLRNLKILDLSENNFDNNIFSFLSALTSLTTLFLRSNYIGGPFPVKEFKDLTNLELLDLSKNKLNGSIPMQELSALKKLEALDLSDNKFSGSIELQGICEMKNMQDLDLSGNKLVGQFPLCLTRLTGLQVLDLSSNQLNGNVPSALGKLESLKYLSLSDNNFEGSFPLDSLANLSELRLFKLSSRSNSFKVESGSSWRPKFQLSHISLPSCNLVKVPHFLLYQKDLSHIDLSDNTISGTFSYLAIGKQYKTRILLLQNNSFTSFQLPNSAHKLLFMDVSLNEFNHLFPENIGWVLPHLVYMKLANNGFQGNLPSSLGNIKSIEFLDLSHNNFHGELPRSFVMNGYFLKYLKLSHNKLSGEVFPEFVNFTVLWELSMDNNMFAGKIGEGLRNTKYLQLLDISNNNLTGVIPSWIGEFPSLVALQVSNNSLEGEIPISLFYLPYLLLMDLSANILSGDISPRVKSNDLTFLFLQDNHLSGEIPYTLVENLYVLDLRNNRLSGNIPQFTSTQNIHTLLLRGNNLTGSISRQLCGLRNIQLLDLANNRLNGSIPSCLKNTSFGFGKKNTLYDDDYSNLFIGGGTSFIGFSPQKDFGVNEFQDTIYFRSRILLHPFQMSYSSAIGMKIEFAVKHRYDAYVGKNLNLLFGLDISENELSGNIPSELGSLLELQVLNVSHNNLSGLIPESFSGLKNVESLDLSFNKLQGLIPQGLTKLSGLAVFNVSFNHLSGVIPQGSQFNTFDTLSFVGNPLLCGKPTNRSCGGSTFQEPDNGVKDDDESQIDMVSFYWSFLAAYVTILLGIFSSLSFDSPWRRFWFYVVDVFIHKVRNLLC</sequence>
<reference evidence="15 16" key="1">
    <citation type="submission" date="2018-06" db="EMBL/GenBank/DDBJ databases">
        <title>WGS assembly of Brassica rapa FPsc.</title>
        <authorList>
            <person name="Bowman J."/>
            <person name="Kohchi T."/>
            <person name="Yamato K."/>
            <person name="Jenkins J."/>
            <person name="Shu S."/>
            <person name="Ishizaki K."/>
            <person name="Yamaoka S."/>
            <person name="Nishihama R."/>
            <person name="Nakamura Y."/>
            <person name="Berger F."/>
            <person name="Adam C."/>
            <person name="Aki S."/>
            <person name="Althoff F."/>
            <person name="Araki T."/>
            <person name="Arteaga-Vazquez M."/>
            <person name="Balasubrmanian S."/>
            <person name="Bauer D."/>
            <person name="Boehm C."/>
            <person name="Briginshaw L."/>
            <person name="Caballero-Perez J."/>
            <person name="Catarino B."/>
            <person name="Chen F."/>
            <person name="Chiyoda S."/>
            <person name="Chovatia M."/>
            <person name="Davies K."/>
            <person name="Delmans M."/>
            <person name="Demura T."/>
            <person name="Dierschke T."/>
            <person name="Dolan L."/>
            <person name="Dorantes-Acosta A."/>
            <person name="Eklund D."/>
            <person name="Florent S."/>
            <person name="Flores-Sandoval E."/>
            <person name="Fujiyama A."/>
            <person name="Fukuzawa H."/>
            <person name="Galik B."/>
            <person name="Grimanelli D."/>
            <person name="Grimwood J."/>
            <person name="Grossniklaus U."/>
            <person name="Hamada T."/>
            <person name="Haseloff J."/>
            <person name="Hetherington A."/>
            <person name="Higo A."/>
            <person name="Hirakawa Y."/>
            <person name="Hundley H."/>
            <person name="Ikeda Y."/>
            <person name="Inoue K."/>
            <person name="Inoue S."/>
            <person name="Ishida S."/>
            <person name="Jia Q."/>
            <person name="Kakita M."/>
            <person name="Kanazawa T."/>
            <person name="Kawai Y."/>
            <person name="Kawashima T."/>
            <person name="Kennedy M."/>
            <person name="Kinose K."/>
            <person name="Kinoshita T."/>
            <person name="Kohara Y."/>
            <person name="Koide E."/>
            <person name="Komatsu K."/>
            <person name="Kopischke S."/>
            <person name="Kubo M."/>
            <person name="Kyozuka J."/>
            <person name="Lagercrantz U."/>
            <person name="Lin S."/>
            <person name="Lindquist E."/>
            <person name="Lipzen A."/>
            <person name="Lu C."/>
            <person name="Luna E."/>
            <person name="Martienssen R."/>
            <person name="Minamino N."/>
            <person name="Mizutani M."/>
            <person name="Mizutani M."/>
            <person name="Mochizuki N."/>
            <person name="Monte I."/>
            <person name="Mosher R."/>
            <person name="Nagasaki H."/>
            <person name="Nakagami H."/>
            <person name="Naramoto S."/>
            <person name="Nishitani K."/>
            <person name="Ohtani M."/>
            <person name="Okamoto T."/>
            <person name="Okumura M."/>
            <person name="Phillips J."/>
            <person name="Pollak B."/>
            <person name="Reinders A."/>
            <person name="Roevekamp M."/>
            <person name="Sano R."/>
            <person name="Sawa S."/>
            <person name="Schmid M."/>
            <person name="Shirakawa M."/>
            <person name="Solano R."/>
            <person name="Spunde A."/>
            <person name="Suetsugu N."/>
            <person name="Sugano S."/>
            <person name="Sugiyama A."/>
            <person name="Sun R."/>
            <person name="Suzuki Y."/>
            <person name="Takenaka M."/>
            <person name="Takezawa D."/>
            <person name="Tomogane H."/>
            <person name="Tsuzuki M."/>
            <person name="Ueda T."/>
            <person name="Umeda M."/>
            <person name="Ward J."/>
            <person name="Watanabe Y."/>
            <person name="Yazaki K."/>
            <person name="Yokoyama R."/>
            <person name="Yoshitake Y."/>
            <person name="Yotsui I."/>
            <person name="Zachgo S."/>
            <person name="Schmutz J."/>
        </authorList>
    </citation>
    <scope>NUCLEOTIDE SEQUENCE [LARGE SCALE GENOMIC DNA]</scope>
    <source>
        <strain evidence="16">cv. B-3</strain>
    </source>
</reference>
<name>A0A397YNA5_BRACM</name>
<evidence type="ECO:0000256" key="6">
    <source>
        <dbReference type="ARBA" id="ARBA00022729"/>
    </source>
</evidence>
<dbReference type="InterPro" id="IPR001611">
    <property type="entry name" value="Leu-rich_rpt"/>
</dbReference>
<keyword evidence="8 12" id="KW-1133">Transmembrane helix</keyword>
<evidence type="ECO:0000256" key="8">
    <source>
        <dbReference type="ARBA" id="ARBA00022989"/>
    </source>
</evidence>
<comment type="similarity">
    <text evidence="2">Belongs to the RLP family.</text>
</comment>
<evidence type="ECO:0000256" key="10">
    <source>
        <dbReference type="ARBA" id="ARBA00023170"/>
    </source>
</evidence>
<evidence type="ECO:0000256" key="3">
    <source>
        <dbReference type="ARBA" id="ARBA00022475"/>
    </source>
</evidence>
<dbReference type="FunFam" id="3.80.10.10:FF:000095">
    <property type="entry name" value="LRR receptor-like serine/threonine-protein kinase GSO1"/>
    <property type="match status" value="1"/>
</dbReference>
<dbReference type="InterPro" id="IPR003591">
    <property type="entry name" value="Leu-rich_rpt_typical-subtyp"/>
</dbReference>
<keyword evidence="6 13" id="KW-0732">Signal</keyword>
<evidence type="ECO:0000256" key="9">
    <source>
        <dbReference type="ARBA" id="ARBA00023136"/>
    </source>
</evidence>
<dbReference type="Pfam" id="PF13855">
    <property type="entry name" value="LRR_8"/>
    <property type="match status" value="3"/>
</dbReference>
<evidence type="ECO:0000256" key="13">
    <source>
        <dbReference type="SAM" id="SignalP"/>
    </source>
</evidence>
<keyword evidence="10" id="KW-0675">Receptor</keyword>
<proteinExistence type="inferred from homology"/>
<evidence type="ECO:0000256" key="7">
    <source>
        <dbReference type="ARBA" id="ARBA00022737"/>
    </source>
</evidence>
<gene>
    <name evidence="15" type="ORF">BRARA_G02192</name>
</gene>
<dbReference type="FunFam" id="3.80.10.10:FF:000233">
    <property type="entry name" value="Leucine-rich repeat receptor-like protein kinase TDR"/>
    <property type="match status" value="1"/>
</dbReference>
<dbReference type="Pfam" id="PF00560">
    <property type="entry name" value="LRR_1"/>
    <property type="match status" value="6"/>
</dbReference>
<dbReference type="FunFam" id="3.80.10.10:FF:000213">
    <property type="entry name" value="Tyrosine-sulfated glycopeptide receptor 1"/>
    <property type="match status" value="1"/>
</dbReference>
<keyword evidence="11" id="KW-0325">Glycoprotein</keyword>
<dbReference type="SMART" id="SM00369">
    <property type="entry name" value="LRR_TYP"/>
    <property type="match status" value="12"/>
</dbReference>
<feature type="signal peptide" evidence="13">
    <location>
        <begin position="1"/>
        <end position="23"/>
    </location>
</feature>
<evidence type="ECO:0000256" key="4">
    <source>
        <dbReference type="ARBA" id="ARBA00022614"/>
    </source>
</evidence>
<dbReference type="Gene3D" id="3.80.10.10">
    <property type="entry name" value="Ribonuclease Inhibitor"/>
    <property type="match status" value="5"/>
</dbReference>
<evidence type="ECO:0000259" key="14">
    <source>
        <dbReference type="Pfam" id="PF08263"/>
    </source>
</evidence>
<keyword evidence="5 12" id="KW-0812">Transmembrane</keyword>
<evidence type="ECO:0000256" key="12">
    <source>
        <dbReference type="SAM" id="Phobius"/>
    </source>
</evidence>
<dbReference type="PANTHER" id="PTHR48062:SF64">
    <property type="entry name" value="RECEPTOR-LIKE PROTEIN 13"/>
    <property type="match status" value="1"/>
</dbReference>
<keyword evidence="4" id="KW-0433">Leucine-rich repeat</keyword>
<protein>
    <recommendedName>
        <fullName evidence="14">Leucine-rich repeat-containing N-terminal plant-type domain-containing protein</fullName>
    </recommendedName>
</protein>
<evidence type="ECO:0000256" key="1">
    <source>
        <dbReference type="ARBA" id="ARBA00004251"/>
    </source>
</evidence>
<feature type="transmembrane region" description="Helical" evidence="12">
    <location>
        <begin position="1044"/>
        <end position="1065"/>
    </location>
</feature>
<keyword evidence="3" id="KW-1003">Cell membrane</keyword>
<dbReference type="InterPro" id="IPR013210">
    <property type="entry name" value="LRR_N_plant-typ"/>
</dbReference>
<organism evidence="15 16">
    <name type="scientific">Brassica campestris</name>
    <name type="common">Field mustard</name>
    <dbReference type="NCBI Taxonomy" id="3711"/>
    <lineage>
        <taxon>Eukaryota</taxon>
        <taxon>Viridiplantae</taxon>
        <taxon>Streptophyta</taxon>
        <taxon>Embryophyta</taxon>
        <taxon>Tracheophyta</taxon>
        <taxon>Spermatophyta</taxon>
        <taxon>Magnoliopsida</taxon>
        <taxon>eudicotyledons</taxon>
        <taxon>Gunneridae</taxon>
        <taxon>Pentapetalae</taxon>
        <taxon>rosids</taxon>
        <taxon>malvids</taxon>
        <taxon>Brassicales</taxon>
        <taxon>Brassicaceae</taxon>
        <taxon>Brassiceae</taxon>
        <taxon>Brassica</taxon>
    </lineage>
</organism>
<dbReference type="EMBL" id="CM010634">
    <property type="protein sequence ID" value="RID54905.1"/>
    <property type="molecule type" value="Genomic_DNA"/>
</dbReference>
<dbReference type="InterPro" id="IPR051502">
    <property type="entry name" value="RLP_Defense_Trigger"/>
</dbReference>
<dbReference type="GO" id="GO:0009791">
    <property type="term" value="P:post-embryonic development"/>
    <property type="evidence" value="ECO:0007669"/>
    <property type="project" value="UniProtKB-ARBA"/>
</dbReference>
<dbReference type="PRINTS" id="PR00019">
    <property type="entry name" value="LEURICHRPT"/>
</dbReference>
<dbReference type="SMART" id="SM00365">
    <property type="entry name" value="LRR_SD22"/>
    <property type="match status" value="9"/>
</dbReference>
<dbReference type="Pfam" id="PF08263">
    <property type="entry name" value="LRRNT_2"/>
    <property type="match status" value="1"/>
</dbReference>
<feature type="domain" description="Leucine-rich repeat-containing N-terminal plant-type" evidence="14">
    <location>
        <begin position="31"/>
        <end position="75"/>
    </location>
</feature>
<dbReference type="Proteomes" id="UP000264353">
    <property type="component" value="Chromosome A7"/>
</dbReference>
<dbReference type="AlphaFoldDB" id="A0A397YNA5"/>
<dbReference type="InterPro" id="IPR032675">
    <property type="entry name" value="LRR_dom_sf"/>
</dbReference>
<comment type="subcellular location">
    <subcellularLocation>
        <location evidence="1">Cell membrane</location>
        <topology evidence="1">Single-pass type I membrane protein</topology>
    </subcellularLocation>
</comment>
<dbReference type="SUPFAM" id="SSF52047">
    <property type="entry name" value="RNI-like"/>
    <property type="match status" value="2"/>
</dbReference>
<evidence type="ECO:0000313" key="16">
    <source>
        <dbReference type="Proteomes" id="UP000264353"/>
    </source>
</evidence>
<dbReference type="PROSITE" id="PS51450">
    <property type="entry name" value="LRR"/>
    <property type="match status" value="1"/>
</dbReference>
<feature type="chain" id="PRO_5017202817" description="Leucine-rich repeat-containing N-terminal plant-type domain-containing protein" evidence="13">
    <location>
        <begin position="24"/>
        <end position="1089"/>
    </location>
</feature>
<keyword evidence="9 12" id="KW-0472">Membrane</keyword>
<dbReference type="GO" id="GO:0005886">
    <property type="term" value="C:plasma membrane"/>
    <property type="evidence" value="ECO:0007669"/>
    <property type="project" value="UniProtKB-SubCell"/>
</dbReference>
<evidence type="ECO:0000256" key="11">
    <source>
        <dbReference type="ARBA" id="ARBA00023180"/>
    </source>
</evidence>
<dbReference type="PANTHER" id="PTHR48062">
    <property type="entry name" value="RECEPTOR-LIKE PROTEIN 14"/>
    <property type="match status" value="1"/>
</dbReference>
<evidence type="ECO:0000256" key="5">
    <source>
        <dbReference type="ARBA" id="ARBA00022692"/>
    </source>
</evidence>
<accession>A0A397YNA5</accession>
<evidence type="ECO:0000313" key="15">
    <source>
        <dbReference type="EMBL" id="RID54905.1"/>
    </source>
</evidence>